<gene>
    <name evidence="1" type="ordered locus">TREAZ_2202</name>
</gene>
<dbReference type="HOGENOM" id="CLU_1124137_0_0_12"/>
<reference evidence="2" key="1">
    <citation type="submission" date="2009-12" db="EMBL/GenBank/DDBJ databases">
        <title>Complete sequence of Treponema azotonutricium strain ZAS-9.</title>
        <authorList>
            <person name="Tetu S.G."/>
            <person name="Matson E."/>
            <person name="Ren Q."/>
            <person name="Seshadri R."/>
            <person name="Elbourne L."/>
            <person name="Hassan K.A."/>
            <person name="Durkin A."/>
            <person name="Radune D."/>
            <person name="Mohamoud Y."/>
            <person name="Shay R."/>
            <person name="Jin S."/>
            <person name="Zhang X."/>
            <person name="Lucey K."/>
            <person name="Ballor N.R."/>
            <person name="Ottesen E."/>
            <person name="Rosenthal R."/>
            <person name="Allen A."/>
            <person name="Leadbetter J.R."/>
            <person name="Paulsen I.T."/>
        </authorList>
    </citation>
    <scope>NUCLEOTIDE SEQUENCE [LARGE SCALE GENOMIC DNA]</scope>
    <source>
        <strain evidence="2">ATCC BAA-888 / DSM 13862 / ZAS-9</strain>
    </source>
</reference>
<dbReference type="Proteomes" id="UP000009222">
    <property type="component" value="Chromosome"/>
</dbReference>
<dbReference type="InParanoid" id="F5Y8Q4"/>
<dbReference type="RefSeq" id="WP_015709848.1">
    <property type="nucleotide sequence ID" value="NC_015577.1"/>
</dbReference>
<dbReference type="EMBL" id="CP001841">
    <property type="protein sequence ID" value="AEF80968.1"/>
    <property type="molecule type" value="Genomic_DNA"/>
</dbReference>
<proteinExistence type="predicted"/>
<evidence type="ECO:0000313" key="2">
    <source>
        <dbReference type="Proteomes" id="UP000009222"/>
    </source>
</evidence>
<dbReference type="STRING" id="545695.TREAZ_2202"/>
<evidence type="ECO:0000313" key="1">
    <source>
        <dbReference type="EMBL" id="AEF80968.1"/>
    </source>
</evidence>
<keyword evidence="2" id="KW-1185">Reference proteome</keyword>
<dbReference type="AlphaFoldDB" id="F5Y8Q4"/>
<dbReference type="KEGG" id="taz:TREAZ_2202"/>
<sequence length="247" mass="28707">MSFHKYSIAVLMMIILNPVYGQIKQSHTIVISFLQMKEQFNLGMVFNGAQLEYLYGITWKIGDSEVQYQPKLSFGAGFNRGMIGYQIKISPINASWTMPVLNENGHTLKAGAHYTMDYGYQMYPDLHGGHLFWASEIGFSPIIQYSYQWNQTRIGFSAQNSLLGFVSHTQKNDPYFYSFKASDFFIHPHKDMQFGSFNKYNHTIIAVEYVPNVSKIHSFSYEFDYFETNYGIKYEDLNHSLLWKMSL</sequence>
<organism evidence="1 2">
    <name type="scientific">Leadbettera azotonutricia (strain ATCC BAA-888 / DSM 13862 / ZAS-9)</name>
    <name type="common">Treponema azotonutricium</name>
    <dbReference type="NCBI Taxonomy" id="545695"/>
    <lineage>
        <taxon>Bacteria</taxon>
        <taxon>Pseudomonadati</taxon>
        <taxon>Spirochaetota</taxon>
        <taxon>Spirochaetia</taxon>
        <taxon>Spirochaetales</taxon>
        <taxon>Breznakiellaceae</taxon>
        <taxon>Leadbettera</taxon>
    </lineage>
</organism>
<protein>
    <submittedName>
        <fullName evidence="1">Uncharacterized protein</fullName>
    </submittedName>
</protein>
<accession>F5Y8Q4</accession>
<name>F5Y8Q4_LEAAZ</name>
<reference evidence="1 2" key="2">
    <citation type="journal article" date="2011" name="ISME J.">
        <title>RNA-seq reveals cooperative metabolic interactions between two termite-gut spirochete species in co-culture.</title>
        <authorList>
            <person name="Rosenthal A.Z."/>
            <person name="Matson E.G."/>
            <person name="Eldar A."/>
            <person name="Leadbetter J.R."/>
        </authorList>
    </citation>
    <scope>NUCLEOTIDE SEQUENCE [LARGE SCALE GENOMIC DNA]</scope>
    <source>
        <strain evidence="2">ATCC BAA-888 / DSM 13862 / ZAS-9</strain>
    </source>
</reference>